<keyword evidence="1" id="KW-0732">Signal</keyword>
<dbReference type="InterPro" id="IPR011990">
    <property type="entry name" value="TPR-like_helical_dom_sf"/>
</dbReference>
<protein>
    <recommendedName>
        <fullName evidence="4">Outer membrane lipoprotein BamD-like domain-containing protein</fullName>
    </recommendedName>
</protein>
<dbReference type="InterPro" id="IPR019734">
    <property type="entry name" value="TPR_rpt"/>
</dbReference>
<sequence length="243" mass="27015">MINRAMLSTLTLTGALLCVGCSSEDRLKKVEDQVTDLKVEIFKLRSQMEDGNKKAADERQASEVSRAQDRRFQADLQETMRQLQDSTRVLNNRLGDAVAAPRRPAARPQAAEEPPAASSDDEKAFNSAVLDYNRGNYALAADGLSLFLKAHPQSPRASDALFYLGLSSYNQKAYDKAQPSFERILKEYPTSNQFLPAKLKRAQCLLKQGLKPAAIKAFKEITDNFRGTPEARTAKQELDDLGF</sequence>
<dbReference type="Pfam" id="PF13525">
    <property type="entry name" value="YfiO"/>
    <property type="match status" value="1"/>
</dbReference>
<feature type="domain" description="Outer membrane lipoprotein BamD-like" evidence="4">
    <location>
        <begin position="120"/>
        <end position="194"/>
    </location>
</feature>
<gene>
    <name evidence="5" type="ORF">METEAL_18210</name>
</gene>
<keyword evidence="2" id="KW-0802">TPR repeat</keyword>
<dbReference type="Pfam" id="PF13174">
    <property type="entry name" value="TPR_6"/>
    <property type="match status" value="1"/>
</dbReference>
<evidence type="ECO:0000256" key="2">
    <source>
        <dbReference type="PROSITE-ProRule" id="PRU00339"/>
    </source>
</evidence>
<dbReference type="Proteomes" id="UP001238179">
    <property type="component" value="Chromosome"/>
</dbReference>
<dbReference type="PROSITE" id="PS50005">
    <property type="entry name" value="TPR"/>
    <property type="match status" value="1"/>
</dbReference>
<reference evidence="6" key="1">
    <citation type="journal article" date="2023" name="Int. J. Syst. Evol. Microbiol.">
        <title>Mesoterricola silvestris gen. nov., sp. nov., Mesoterricola sediminis sp. nov., Geothrix oryzae sp. nov., Geothrix edaphica sp. nov., Geothrix rubra sp. nov., and Geothrix limicola sp. nov., six novel members of Acidobacteriota isolated from soils.</title>
        <authorList>
            <person name="Itoh H."/>
            <person name="Sugisawa Y."/>
            <person name="Mise K."/>
            <person name="Xu Z."/>
            <person name="Kuniyasu M."/>
            <person name="Ushijima N."/>
            <person name="Kawano K."/>
            <person name="Kobayashi E."/>
            <person name="Shiratori Y."/>
            <person name="Masuda Y."/>
            <person name="Senoo K."/>
        </authorList>
    </citation>
    <scope>NUCLEOTIDE SEQUENCE [LARGE SCALE GENOMIC DNA]</scope>
    <source>
        <strain evidence="6">W79</strain>
    </source>
</reference>
<name>A0AA48GRF4_9BACT</name>
<evidence type="ECO:0000259" key="4">
    <source>
        <dbReference type="Pfam" id="PF13525"/>
    </source>
</evidence>
<dbReference type="SUPFAM" id="SSF48452">
    <property type="entry name" value="TPR-like"/>
    <property type="match status" value="1"/>
</dbReference>
<evidence type="ECO:0000313" key="6">
    <source>
        <dbReference type="Proteomes" id="UP001238179"/>
    </source>
</evidence>
<evidence type="ECO:0000313" key="5">
    <source>
        <dbReference type="EMBL" id="BDU72647.1"/>
    </source>
</evidence>
<dbReference type="AlphaFoldDB" id="A0AA48GRF4"/>
<evidence type="ECO:0000256" key="1">
    <source>
        <dbReference type="ARBA" id="ARBA00022729"/>
    </source>
</evidence>
<organism evidence="5 6">
    <name type="scientific">Mesoterricola silvestris</name>
    <dbReference type="NCBI Taxonomy" id="2927979"/>
    <lineage>
        <taxon>Bacteria</taxon>
        <taxon>Pseudomonadati</taxon>
        <taxon>Acidobacteriota</taxon>
        <taxon>Holophagae</taxon>
        <taxon>Holophagales</taxon>
        <taxon>Holophagaceae</taxon>
        <taxon>Mesoterricola</taxon>
    </lineage>
</organism>
<evidence type="ECO:0000256" key="3">
    <source>
        <dbReference type="SAM" id="MobiDB-lite"/>
    </source>
</evidence>
<dbReference type="InterPro" id="IPR039565">
    <property type="entry name" value="BamD-like"/>
</dbReference>
<feature type="region of interest" description="Disordered" evidence="3">
    <location>
        <begin position="97"/>
        <end position="122"/>
    </location>
</feature>
<dbReference type="KEGG" id="msil:METEAL_18210"/>
<dbReference type="EMBL" id="AP027080">
    <property type="protein sequence ID" value="BDU72647.1"/>
    <property type="molecule type" value="Genomic_DNA"/>
</dbReference>
<dbReference type="RefSeq" id="WP_316415559.1">
    <property type="nucleotide sequence ID" value="NZ_AP027080.1"/>
</dbReference>
<feature type="compositionally biased region" description="Low complexity" evidence="3">
    <location>
        <begin position="97"/>
        <end position="117"/>
    </location>
</feature>
<accession>A0AA48GRF4</accession>
<feature type="region of interest" description="Disordered" evidence="3">
    <location>
        <begin position="49"/>
        <end position="69"/>
    </location>
</feature>
<keyword evidence="6" id="KW-1185">Reference proteome</keyword>
<dbReference type="Gene3D" id="1.25.40.10">
    <property type="entry name" value="Tetratricopeptide repeat domain"/>
    <property type="match status" value="1"/>
</dbReference>
<proteinExistence type="predicted"/>
<feature type="repeat" description="TPR" evidence="2">
    <location>
        <begin position="158"/>
        <end position="191"/>
    </location>
</feature>